<dbReference type="RefSeq" id="WP_286343259.1">
    <property type="nucleotide sequence ID" value="NZ_AP027732.1"/>
</dbReference>
<protein>
    <recommendedName>
        <fullName evidence="3">DUF3046 domain-containing protein</fullName>
    </recommendedName>
</protein>
<dbReference type="Pfam" id="PF11248">
    <property type="entry name" value="DUF3046"/>
    <property type="match status" value="1"/>
</dbReference>
<dbReference type="Proteomes" id="UP001321486">
    <property type="component" value="Chromosome"/>
</dbReference>
<dbReference type="InterPro" id="IPR021408">
    <property type="entry name" value="DUF3046"/>
</dbReference>
<reference evidence="2" key="1">
    <citation type="journal article" date="2019" name="Int. J. Syst. Evol. Microbiol.">
        <title>The Global Catalogue of Microorganisms (GCM) 10K type strain sequencing project: providing services to taxonomists for standard genome sequencing and annotation.</title>
        <authorList>
            <consortium name="The Broad Institute Genomics Platform"/>
            <consortium name="The Broad Institute Genome Sequencing Center for Infectious Disease"/>
            <person name="Wu L."/>
            <person name="Ma J."/>
        </authorList>
    </citation>
    <scope>NUCLEOTIDE SEQUENCE [LARGE SCALE GENOMIC DNA]</scope>
    <source>
        <strain evidence="2">NBRC 108728</strain>
    </source>
</reference>
<sequence length="74" mass="8087">MRKSEFTRAIVDEFGEGYGRVLTRDVVLPTLGNVSADEAIARGAEPRDVWLALCEAQDVPVARRHGVGLPKPRA</sequence>
<evidence type="ECO:0000313" key="1">
    <source>
        <dbReference type="EMBL" id="BDZ50163.1"/>
    </source>
</evidence>
<accession>A0ABN6Y2D8</accession>
<evidence type="ECO:0000313" key="2">
    <source>
        <dbReference type="Proteomes" id="UP001321486"/>
    </source>
</evidence>
<keyword evidence="2" id="KW-1185">Reference proteome</keyword>
<organism evidence="1 2">
    <name type="scientific">Frondihabitans sucicola</name>
    <dbReference type="NCBI Taxonomy" id="1268041"/>
    <lineage>
        <taxon>Bacteria</taxon>
        <taxon>Bacillati</taxon>
        <taxon>Actinomycetota</taxon>
        <taxon>Actinomycetes</taxon>
        <taxon>Micrococcales</taxon>
        <taxon>Microbacteriaceae</taxon>
        <taxon>Frondihabitans</taxon>
    </lineage>
</organism>
<proteinExistence type="predicted"/>
<gene>
    <name evidence="1" type="ORF">GCM10025867_24040</name>
</gene>
<evidence type="ECO:0008006" key="3">
    <source>
        <dbReference type="Google" id="ProtNLM"/>
    </source>
</evidence>
<name>A0ABN6Y2D8_9MICO</name>
<dbReference type="EMBL" id="AP027732">
    <property type="protein sequence ID" value="BDZ50163.1"/>
    <property type="molecule type" value="Genomic_DNA"/>
</dbReference>